<reference evidence="5" key="1">
    <citation type="submission" date="2021-03" db="EMBL/GenBank/DDBJ databases">
        <title>Whole genome shotgun sequence of Actinoplanes auranticolor NBRC 12245.</title>
        <authorList>
            <person name="Komaki H."/>
            <person name="Tamura T."/>
        </authorList>
    </citation>
    <scope>NUCLEOTIDE SEQUENCE</scope>
    <source>
        <strain evidence="5">NBRC 12245</strain>
    </source>
</reference>
<feature type="compositionally biased region" description="Low complexity" evidence="2">
    <location>
        <begin position="90"/>
        <end position="122"/>
    </location>
</feature>
<feature type="region of interest" description="Disordered" evidence="2">
    <location>
        <begin position="3196"/>
        <end position="3218"/>
    </location>
</feature>
<dbReference type="InterPro" id="IPR045351">
    <property type="entry name" value="DUF6531"/>
</dbReference>
<feature type="region of interest" description="Disordered" evidence="2">
    <location>
        <begin position="4597"/>
        <end position="4618"/>
    </location>
</feature>
<feature type="region of interest" description="Disordered" evidence="2">
    <location>
        <begin position="3646"/>
        <end position="3686"/>
    </location>
</feature>
<feature type="compositionally biased region" description="Basic and acidic residues" evidence="2">
    <location>
        <begin position="4876"/>
        <end position="4893"/>
    </location>
</feature>
<dbReference type="Proteomes" id="UP000681340">
    <property type="component" value="Unassembled WGS sequence"/>
</dbReference>
<feature type="region of interest" description="Disordered" evidence="2">
    <location>
        <begin position="5130"/>
        <end position="5173"/>
    </location>
</feature>
<dbReference type="Gene3D" id="2.180.10.10">
    <property type="entry name" value="RHS repeat-associated core"/>
    <property type="match status" value="5"/>
</dbReference>
<comment type="caution">
    <text evidence="5">The sequence shown here is derived from an EMBL/GenBank/DDBJ whole genome shotgun (WGS) entry which is preliminary data.</text>
</comment>
<feature type="compositionally biased region" description="Basic and acidic residues" evidence="2">
    <location>
        <begin position="2076"/>
        <end position="2090"/>
    </location>
</feature>
<dbReference type="Pfam" id="PF25023">
    <property type="entry name" value="TEN_YD-shell"/>
    <property type="match status" value="3"/>
</dbReference>
<feature type="region of interest" description="Disordered" evidence="2">
    <location>
        <begin position="762"/>
        <end position="803"/>
    </location>
</feature>
<dbReference type="EMBL" id="BOQL01000069">
    <property type="protein sequence ID" value="GIM77861.1"/>
    <property type="molecule type" value="Genomic_DNA"/>
</dbReference>
<feature type="region of interest" description="Disordered" evidence="2">
    <location>
        <begin position="2501"/>
        <end position="2536"/>
    </location>
</feature>
<dbReference type="NCBIfam" id="TIGR03696">
    <property type="entry name" value="Rhs_assc_core"/>
    <property type="match status" value="1"/>
</dbReference>
<feature type="region of interest" description="Disordered" evidence="2">
    <location>
        <begin position="1044"/>
        <end position="1090"/>
    </location>
</feature>
<evidence type="ECO:0000256" key="1">
    <source>
        <dbReference type="ARBA" id="ARBA00022737"/>
    </source>
</evidence>
<feature type="region of interest" description="Disordered" evidence="2">
    <location>
        <begin position="1571"/>
        <end position="1595"/>
    </location>
</feature>
<feature type="compositionally biased region" description="Polar residues" evidence="2">
    <location>
        <begin position="2607"/>
        <end position="2619"/>
    </location>
</feature>
<feature type="compositionally biased region" description="Polar residues" evidence="2">
    <location>
        <begin position="178"/>
        <end position="189"/>
    </location>
</feature>
<dbReference type="InterPro" id="IPR056823">
    <property type="entry name" value="TEN-like_YD-shell"/>
</dbReference>
<proteinExistence type="predicted"/>
<feature type="compositionally biased region" description="Basic and acidic residues" evidence="2">
    <location>
        <begin position="2984"/>
        <end position="3029"/>
    </location>
</feature>
<gene>
    <name evidence="5" type="ORF">Aau02nite_78020</name>
</gene>
<feature type="compositionally biased region" description="Low complexity" evidence="2">
    <location>
        <begin position="4597"/>
        <end position="4612"/>
    </location>
</feature>
<feature type="domain" description="Teneurin-like YD-shell" evidence="4">
    <location>
        <begin position="5691"/>
        <end position="5826"/>
    </location>
</feature>
<feature type="region of interest" description="Disordered" evidence="2">
    <location>
        <begin position="1295"/>
        <end position="1326"/>
    </location>
</feature>
<dbReference type="InterPro" id="IPR031325">
    <property type="entry name" value="RHS_repeat"/>
</dbReference>
<feature type="compositionally biased region" description="Low complexity" evidence="2">
    <location>
        <begin position="4912"/>
        <end position="4925"/>
    </location>
</feature>
<dbReference type="RefSeq" id="WP_212993623.1">
    <property type="nucleotide sequence ID" value="NZ_BOQL01000069.1"/>
</dbReference>
<evidence type="ECO:0000313" key="5">
    <source>
        <dbReference type="EMBL" id="GIM77861.1"/>
    </source>
</evidence>
<feature type="compositionally biased region" description="Acidic residues" evidence="2">
    <location>
        <begin position="1810"/>
        <end position="1819"/>
    </location>
</feature>
<evidence type="ECO:0000256" key="2">
    <source>
        <dbReference type="SAM" id="MobiDB-lite"/>
    </source>
</evidence>
<feature type="compositionally biased region" description="Pro residues" evidence="2">
    <location>
        <begin position="123"/>
        <end position="135"/>
    </location>
</feature>
<dbReference type="NCBIfam" id="TIGR01643">
    <property type="entry name" value="YD_repeat_2x"/>
    <property type="match status" value="16"/>
</dbReference>
<feature type="region of interest" description="Disordered" evidence="2">
    <location>
        <begin position="540"/>
        <end position="584"/>
    </location>
</feature>
<dbReference type="Pfam" id="PF05593">
    <property type="entry name" value="RHS_repeat"/>
    <property type="match status" value="5"/>
</dbReference>
<keyword evidence="6" id="KW-1185">Reference proteome</keyword>
<dbReference type="InterPro" id="IPR006530">
    <property type="entry name" value="YD"/>
</dbReference>
<feature type="region of interest" description="Disordered" evidence="2">
    <location>
        <begin position="2975"/>
        <end position="3055"/>
    </location>
</feature>
<feature type="domain" description="DUF6531" evidence="3">
    <location>
        <begin position="3684"/>
        <end position="3753"/>
    </location>
</feature>
<dbReference type="InterPro" id="IPR022385">
    <property type="entry name" value="Rhs_assc_core"/>
</dbReference>
<feature type="region of interest" description="Disordered" evidence="2">
    <location>
        <begin position="4839"/>
        <end position="4927"/>
    </location>
</feature>
<evidence type="ECO:0000313" key="6">
    <source>
        <dbReference type="Proteomes" id="UP000681340"/>
    </source>
</evidence>
<feature type="compositionally biased region" description="Low complexity" evidence="2">
    <location>
        <begin position="61"/>
        <end position="74"/>
    </location>
</feature>
<feature type="region of interest" description="Disordered" evidence="2">
    <location>
        <begin position="2607"/>
        <end position="2630"/>
    </location>
</feature>
<feature type="region of interest" description="Disordered" evidence="2">
    <location>
        <begin position="1"/>
        <end position="235"/>
    </location>
</feature>
<feature type="region of interest" description="Disordered" evidence="2">
    <location>
        <begin position="3488"/>
        <end position="3517"/>
    </location>
</feature>
<feature type="region of interest" description="Disordered" evidence="2">
    <location>
        <begin position="1793"/>
        <end position="1819"/>
    </location>
</feature>
<feature type="region of interest" description="Disordered" evidence="2">
    <location>
        <begin position="2076"/>
        <end position="2099"/>
    </location>
</feature>
<dbReference type="PRINTS" id="PR00394">
    <property type="entry name" value="RHSPROTEIN"/>
</dbReference>
<dbReference type="PANTHER" id="PTHR32305:SF15">
    <property type="entry name" value="PROTEIN RHSA-RELATED"/>
    <property type="match status" value="1"/>
</dbReference>
<dbReference type="PANTHER" id="PTHR32305">
    <property type="match status" value="1"/>
</dbReference>
<feature type="compositionally biased region" description="Low complexity" evidence="2">
    <location>
        <begin position="136"/>
        <end position="152"/>
    </location>
</feature>
<organism evidence="5 6">
    <name type="scientific">Actinoplanes auranticolor</name>
    <dbReference type="NCBI Taxonomy" id="47988"/>
    <lineage>
        <taxon>Bacteria</taxon>
        <taxon>Bacillati</taxon>
        <taxon>Actinomycetota</taxon>
        <taxon>Actinomycetes</taxon>
        <taxon>Micromonosporales</taxon>
        <taxon>Micromonosporaceae</taxon>
        <taxon>Actinoplanes</taxon>
    </lineage>
</organism>
<accession>A0A919VV38</accession>
<feature type="region of interest" description="Disordered" evidence="2">
    <location>
        <begin position="259"/>
        <end position="294"/>
    </location>
</feature>
<feature type="compositionally biased region" description="Low complexity" evidence="2">
    <location>
        <begin position="30"/>
        <end position="52"/>
    </location>
</feature>
<feature type="domain" description="DUF6531" evidence="3">
    <location>
        <begin position="5213"/>
        <end position="5282"/>
    </location>
</feature>
<feature type="compositionally biased region" description="Basic and acidic residues" evidence="2">
    <location>
        <begin position="2504"/>
        <end position="2517"/>
    </location>
</feature>
<feature type="compositionally biased region" description="Basic and acidic residues" evidence="2">
    <location>
        <begin position="5156"/>
        <end position="5173"/>
    </location>
</feature>
<feature type="domain" description="Teneurin-like YD-shell" evidence="4">
    <location>
        <begin position="4334"/>
        <end position="4560"/>
    </location>
</feature>
<evidence type="ECO:0000259" key="3">
    <source>
        <dbReference type="Pfam" id="PF20148"/>
    </source>
</evidence>
<feature type="compositionally biased region" description="Polar residues" evidence="2">
    <location>
        <begin position="5137"/>
        <end position="5148"/>
    </location>
</feature>
<name>A0A919VV38_9ACTN</name>
<dbReference type="InterPro" id="IPR050708">
    <property type="entry name" value="T6SS_VgrG/RHS"/>
</dbReference>
<feature type="domain" description="Teneurin-like YD-shell" evidence="4">
    <location>
        <begin position="5863"/>
        <end position="6007"/>
    </location>
</feature>
<evidence type="ECO:0008006" key="7">
    <source>
        <dbReference type="Google" id="ProtNLM"/>
    </source>
</evidence>
<evidence type="ECO:0000259" key="4">
    <source>
        <dbReference type="Pfam" id="PF25023"/>
    </source>
</evidence>
<dbReference type="Pfam" id="PF20148">
    <property type="entry name" value="DUF6531"/>
    <property type="match status" value="2"/>
</dbReference>
<keyword evidence="1" id="KW-0677">Repeat</keyword>
<sequence length="6116" mass="653024">MGTPTPAPVGATAPGLDTSGTPTPVPAGQTAPTPVPAGNTAAPPAPAGNNPALSAPVGNSAPPAANTAPTTAPTPAVPPVAAPQGLPGFDTTVAAPSVVTAPADVQTPAPQTSSAPAPGTVQTPPPGPVAAPPSTGPAGSTTATPQTQTPAPLDTHTAPATTTDRSTAPPPAAIQPPTSLSVNAPTSLASTSPTAPGTQQPATQQPGDTTAATSRPSPADLPKLDTTVPPATADVSPLTESDLAVDLSDFTVSPVDAETRAATEESLAQTRPAPAPDQDVRMPGQGPARVPDPVSEQDIKDLRTQQATPVRVADTAAYDVVELAPGAPGLPEVVAQSYQAAELDVPVDAAPRPQVGHIDGLIRYDHRVLTTPDGRRVQDFTVKLHLAPVSPMTDAQIKLVQDRVKAGVAALYNRGFSIGPRGDQLNANVEFVGPADAHAVVALHDASVDAVPPPTTQTVWSTGDSAIELAHEVGHFYALTDEYADTDLTGPDGQEIKRVFHTGPDAARVHHDNSLMATTRETAAPEVLQRHVDQIGQTSETVLSADRGDLPPAVAPRGDTRDDSALGTRPAPQPPFRPVRVPGGRNSAFEDLLGTRTPVDASTYRDTSRELIEQRADLAFVVNMILPVGEVNRLAEVIAAVRPPETAGDVKVAFVLGVNSMDKKASRQLKQAVAEALEIARTLDVPIAVNGYAVGDNGKGKFPHGRVRNAVLTDPDNVAVVEAFAGAGTYPYLSIQDFDTGARTVADGSHVFAEVQRITSADPDGRLTVSGRESPASEDSLSEDESPPDRLKDTMPLPAVDLRTPSRPLMFSGGYRVDPDDVATLRADTVRRISAHEADFKPGKKIKNPSDWETERQRDPAAFYDNRRALAESDAFLDDFVSAVREDMETRDRQADIHAMLPYTPEPNLFVDALVVLGDDNVRFGDTGAEFPQLAEGLMRAYRNELNHDYAAAEVSDATRSAQLRTDSQNNRHPLRGSAFQSSFSATAVPTDLSRLAAEFAVTGRLPQTHTVLGASVQKRLFAPVGKDLADTSAQLERYRDAALAESGEPRSTPYQATWAPAAAPKPPADPEATPEPTGWPGLTPEQRIQLGGEPHNKLATTVSLETPGGPAFGLDPDDRLVDAHLYAMSSTPARIQDEFDHAAEVVATLSHQWFTGQPAGTLAPGSLYDVVSRQVPGTGTAEEFRGQVLGQRTGEANLRVIARQRQQTPYYGGDFALAAVVPPTAGTRRTPVTDADRGRITGAHNAVAQAVAYAAGLELTVHTPDGESQTFTPVGKPAPQKLAVTRTIDANGNVSYAPGRPAAPTLTSFPASTGPRRDPRATPQPARVAAGLMYATPTDRATRETATSPVYAGRTDRYHVFSHGNPRELEVGSSRVTPAQLAATIRADPTWDGRPVVLIACDTGVDRIDGFAAQLARELPGVPVIAPAGIVWAGNLGHALVTPSDALGPDGEPRYASPAPDSRFIQFETSAAAPDQVITTDLPFVLDAATPLGGFDADHLGAAVDQLALQAGEVADTIAAEARPAVDTIAPALADVVTAADAQVLATELHQDARNLHDDLTEARAVNTERADDAPQLARAARDAGRLAPDNSTGRAYRDLATHAEQQVRAADGPVRAALADASAHAPAVRGFRDSAARAEAVAQQAAADLDQLRGYHDELVALRDESRQWSDQAAEAARDAAAARLLPPGTDQQIQIADAFLRSFQALQEIGRRQVRTDALNRRIDALGDLPATVGAVRADVRDAGTLIADAAAREPAALAAHSAAIERLNAADDRLRRTEELLNDVYDRADQLGIPPAAPQPTATVDSDSDDDLEPPADLLTEVDLDADPPADLLVEAGPTLRPFRPMAPLPAIAEDIELDELDPAGPADSIIGVAISTEGDVAMPAAMAPPNLRDNLQGYLRDSRTLGAAEQTRATEGGDLTDGLRLLGVPSSVLTELRADVRNDVDQFLRAGRPYPVTVGGRPAELVVTARLDWDGLRTERAATDAVKAGGKDDSTFTHSVRHTRDLHVEPRATVTAMPPLAAGLGATVPTVPLTTAATSYRADFSTVTTVKLDNQAEVTVPIVFTATLRDADGRPVDPRPADQRDAGPGTVTATGVVPLRVPTQLTDPGPLFGPAPRKLAAPLPTRFGVESVTSTPDPEAGSYFDQVDRMLREDGLGDLTRVGAPGRSVLQRFLSDGNLSAKLVQAATHDPDDPDTGWITSEPLTRAHESAWRRIFPGRDRALQLRLVARQVQVVETVAAAEHSDVTKMSGADTDSTTADRPWTVWGMAGGGTDVAPVSFLVGPRVSVSRKGPNTQSFTDGIHARDTLETTGPAVRYRTVYDLQVRPLGRPARTLAGPVETMQWTASDRVKETALDPGAAPWSGRTGTARTHFAPEHIEQGRSFGGAYVQDLNGGDKLYRAVADALRSVPGHRGFSFQKDTFVKQFGDETLADGLSAGVQAILARDATARTRLSDRQLRFLLDRIVGPGLEIPLMKNGVLHDYSTVVTVTGELSDLSDGELRDNGEQRTADKRTRKSAFTGGQERSRTGELSIEGRVLGPVGRAISTVLGGPRVSHTSVRGHDLTVSKAHGTDVRHAPGLTVEGKLADVPMREFAGTLTVRATSQSSVRPNQNFRHLVPGSPGRGTPALISGSVVPPTEHKLELRLLVPEHRVSHAPPAAARAPQPRDQEWMAYAPPLSTLSGGFPHELDGSRIETFLGAGHLRDAVKETLVRAADDPIFGFPDGPISGTVGNSLSPERLSNDPELFSTALSIDHLSYGRRASDVTAGVKVRLRPTNPRILPASEFERVKDVLAGGSGSSAKRGSAWEASASVTGVASIAGMAQDHGASSTTPGGVIIATVTPWQRTWGSVREQSVAGVSKVKVSGRPERRVLVQLDVDAEIVAEARRTGNLDILGVLPGEPVRRAGQRLTLPDSMLMWLTEDQVHRIQEQDLARGRRQAEVELQQLHAGQAEGQRDRHDAQRAGLDAQHRLASAPADVRQREHDDLRGRQEAERQAMLDRQATERRLVTDAHTERAAALDRSRPPVITPPATTESPAPPLGTGRKPSLGIGGVSSTLDLSNRVGAVRRAVAEVIGGSRGEQVAAALLPESAADQPHDNVRALNSFLSGAHHHANAALNGGRSVPLRLEGRFGGHTYQATLSAAILGDPLFTGLEHVDELQVGDKTTVTVTETDSRGRTLGAISVNLRAQGTNTDSQTAAEKARDTGHGATSETVGGGYVATANLGVRSTDDVSKDALTYSQSLTVKGPVATYTADLALDLTVTGDALPAAGAVVHDQRPVTLRLHPSPARIEGPAGVAQPPTPVPAAELPDDARARWRTADGHDSLPEPGRYAVEHVWADVADLHRAAEQALTASGATVDESTRAALRDTVSGIDLKAAHPAMLSTGFPVPLNRKLGRDLVLEARLVARPRFAGADADVTIAGSVKDARSSTVTQKSGHTYAVKMSGPVLAAGAGHPGGAGKIGDRNEFGAVSGSTVYEQQLYATDPDRRLSSTATTDTTEHTVRPTEQTDPDARLTQSLAYSVEYRFVARTLSATGGEPTPVAGTEVRVADAIAIRMSDAAARERTGTDLPAPLRQSAVDVAEHGETVSAAVRRRDGLRAQPSPDAGLLAAAEQAVNTAETAWWTARHAHDEQLDAYRRDLPAPGRPATEPVSPPPPLSEVPPAAVAKSTAETPTVGDPIDVTTGRMIYTETDLRLPGLTLARTHRSDYRWGRSFGPTWASTLDQRIITDERQAYFLAADGSISTYPLPAEGREALPVLGGGGPLRRLAGGGWLLAGRDAMLLFAPGGDGADAWLSDIATADIRWQLRRADDGTPDLLLSSSGSRVELDTADGLVLGARVVLGDAAARPVELPTFRYDNRRHLVGIRNSSGLETLLRYDEAGRIVRWEDRNGEWFRYAYDSAGRCVSTDGSGGYLRYSFRYDPGSTTVTNSLGHPTRYELNERLQVTAIVDPLGATTRQEWDAANRLLSRTDPLGRVTRYGYDSRQRPLSLTRPDGSRFTVTYADDGRAVALVGPDGVARTLPERTAAPVGSSDGTTTEFGWTDEGDLAWRTRPDGSEQSWHYDGEGNLVEVIDPGGRAVKLEYGPFDLPTARIDEMGHRTEFTYDTELRLSTVVNPAGQVWSYAYDPAGRLCEQTDFDGRTQRYRHDAAGQLVAYTDAAGTTTHYRYDALGRVVERRVGDRVTRLGYDAAGLVESVAGPDATVRFERDAEGRVTAETINGRTVRTSYDGARVAARTTPSGRRSRWTYDAQGRPESLATGAHLLRFEHDAAGREISRAIGDLVALRQSFDAAGRLAVQHIADATEQGFSYDAADRITAIGDRSFSTDDTGRIRTVTGAAGETEHYEYDEAGNLIGTGRDRWELDGTMLVRSDDATFDYDGKGRLVRRADTTGTWEFTWDAEDRMTGVTTPDGDRWHYLYDGFGRRITKRRLGADGRVLAEVHFAWSGDLLLEQSDGTTTTTWDYRPDGSAPVAQTDDDALHAVITDTVGTPTHLVTPGGALSWWSRGDLWGRSRQTGSTPLRFPGQYHDAETGLHYNRFRYYDPATARYVSPDPLGLSGGPNPTAYVTNPLTVADPLGLTSCKPAQPALDPVAAAGPVPDPSSGPTDLPANANAPTPESLYGMPQWVQVAVYDTNGNFLRYRDVLRETPSPPPLTTPAGQMSSLADQWFDSVAPAGQAALADPSSSANASLQQIQQQMQSLAGRRPHTGPRNADFIEPLVGIRRYQNAMRGGREVRGIGNEISDEPDGGRRTARQIARYLRGRGPISEIGSAAGREFATVVNFSERARGYNSEVNTLSNTLLFIHGATTPEAAAAQWRNVGDWFRPAQAGYAGDEYAPNPPAPLYQNMPPQRETAPSRTMQPIIVTAEPAERSDRSRSPRERERSHRSSRRYRSRDRYGFQGSQTGPATVPGTATPATNQFTTPLADQLTALDGNPQAQAQLLDSFRDQLSQNVTLSDGSTLQVLAANAHGTTGNTDADLQTLNTVDRGHLQQIHGSRDPANTNDCIPLTLAVDSYRQSGAVVGVPAQTQPLALSTLIQRYPGRNVNELNTITGLMDALGAMPNGTTGIVGLRSGAPGTVGHVINVAKDQRGRVTFEDAQVPGLATLSPIGPDGSVVLIQTSDPAPASPIDTTMTTGSDVASDSDVDMTSDRAGDSDVDMTSDHDSDADSDVLMGSMPEFTPTPATFSDVAPEAVAKTTEQTPVAGDPIDLTTGRMLLTHTDATLPGLTLERTYRSDYRWGRSFGRSWASTLDQRVIIDREQVRYLAADGSLLTYPLPAEGETALPTTGKALPLRRLVGGGWWLSDPTTGRSLLFAPANDTESLLSDVSEAGVRWSVTRDRRGTPTELRSSAGATIVFASSAGLVTMVSLPNAAGDLMAAAQFGYDSDLNLVAVTNSSGEAETFDYAGGRIVRWEDRNGEWYTYTYDEAGRCVSTDGKGGYLRYRFDYLPGRTVVTDSLGAVRTYELNDRFQVVAETDALGATTRNEWDEAYRLRSHTDALGRVTSYEYDADGRPTVTVRADGKRSTTTYDKLGRAISWTGFDGNTRNRQFDENGLMIAEVDASGEVVRFEQAAEDGQGTVIHVGPTAYVRNPAQLITSMKTGDSETRYVYDALGRIYSVENERGLTEFGWTLEGDLAWRENPDGTVEEFVYDGEGNLIEAVDATGRRTIREYGAFDLVTAEIDDDGKRTEYRYDTELRLVAIINPAGETWRYTYDPNGRMVSETDFGGRTQRYAYDAAGQLIAHTDAAGEVTSYTYDMLGQVIERRTGAAVTQYAYDAAGRVLGARDADSEIRLERDAAGRVIAETVNGNTVATTYSEQLGAVTARTRPSGAVTQWSYDESGRPAALAAGGQQVRFAYDGNREVARSSDAGLSLQQAFDEFGRLSAQRIAGVTDRRFDYDTTGRLTAVQDVVQGDRKVHEEQPGDVRYAYDALGRPVTRSDAAGDWQLEWDHLDRLAGVTTPTGDRWRYRYDAFGRRIAKQRLGAKNAVLEETVFVWSGNLLVEQHHRTRAGVSTTAWEYHPAAAHPIAQVTDGTLHTVVTDGAGVPMDVVGIDGTRTGDAAAIPLRVGGRYLDAETGLQYDRSRSYYDAAAARFLPEPRTAPVPAQR</sequence>
<feature type="compositionally biased region" description="Low complexity" evidence="2">
    <location>
        <begin position="1"/>
        <end position="15"/>
    </location>
</feature>
<protein>
    <recommendedName>
        <fullName evidence="7">Papain fold toxin 1 (Glutamine deamidase) of polymorphic toxin system</fullName>
    </recommendedName>
</protein>
<feature type="compositionally biased region" description="Low complexity" evidence="2">
    <location>
        <begin position="190"/>
        <end position="213"/>
    </location>
</feature>